<accession>A0A4R7DYS6</accession>
<organism evidence="2 3">
    <name type="scientific">Halanaerobium congolense</name>
    <dbReference type="NCBI Taxonomy" id="54121"/>
    <lineage>
        <taxon>Bacteria</taxon>
        <taxon>Bacillati</taxon>
        <taxon>Bacillota</taxon>
        <taxon>Clostridia</taxon>
        <taxon>Halanaerobiales</taxon>
        <taxon>Halanaerobiaceae</taxon>
        <taxon>Halanaerobium</taxon>
    </lineage>
</organism>
<dbReference type="Gene3D" id="3.30.450.20">
    <property type="entry name" value="PAS domain"/>
    <property type="match status" value="1"/>
</dbReference>
<evidence type="ECO:0000313" key="3">
    <source>
        <dbReference type="Proteomes" id="UP000295758"/>
    </source>
</evidence>
<sequence length="130" mass="14779">MKNIVLEDSTSIILDQIIQNLSEGVNVTDMNGNIIYANEKSATHANTTIQDMLGNHISNFYPKAVILKVLDSQEIYTNINVEHPDGRQYIVNALPLIIKEQFKGALAIFRDVTEIKIMNNKRFFHKCCEI</sequence>
<reference evidence="2 3" key="1">
    <citation type="submission" date="2019-03" db="EMBL/GenBank/DDBJ databases">
        <title>Deep subsurface shale carbon reservoir microbial communities from Ohio and West Virginia, USA.</title>
        <authorList>
            <person name="Wrighton K."/>
        </authorList>
    </citation>
    <scope>NUCLEOTIDE SEQUENCE [LARGE SCALE GENOMIC DNA]</scope>
    <source>
        <strain evidence="2 3">UTICA-S4D12</strain>
    </source>
</reference>
<protein>
    <submittedName>
        <fullName evidence="2">PAS domain S-box-containing protein</fullName>
    </submittedName>
</protein>
<dbReference type="NCBIfam" id="TIGR00229">
    <property type="entry name" value="sensory_box"/>
    <property type="match status" value="1"/>
</dbReference>
<dbReference type="Proteomes" id="UP000295758">
    <property type="component" value="Unassembled WGS sequence"/>
</dbReference>
<dbReference type="SUPFAM" id="SSF55785">
    <property type="entry name" value="PYP-like sensor domain (PAS domain)"/>
    <property type="match status" value="1"/>
</dbReference>
<dbReference type="RefSeq" id="WP_133618483.1">
    <property type="nucleotide sequence ID" value="NZ_SOAA01000045.1"/>
</dbReference>
<dbReference type="InterPro" id="IPR000014">
    <property type="entry name" value="PAS"/>
</dbReference>
<dbReference type="Pfam" id="PF13426">
    <property type="entry name" value="PAS_9"/>
    <property type="match status" value="1"/>
</dbReference>
<name>A0A4R7DYS6_9FIRM</name>
<gene>
    <name evidence="2" type="ORF">BY453_14511</name>
</gene>
<dbReference type="CDD" id="cd00130">
    <property type="entry name" value="PAS"/>
    <property type="match status" value="1"/>
</dbReference>
<dbReference type="SMART" id="SM00091">
    <property type="entry name" value="PAS"/>
    <property type="match status" value="1"/>
</dbReference>
<evidence type="ECO:0000259" key="1">
    <source>
        <dbReference type="PROSITE" id="PS50112"/>
    </source>
</evidence>
<dbReference type="EMBL" id="SOAA01000045">
    <property type="protein sequence ID" value="TDS25804.1"/>
    <property type="molecule type" value="Genomic_DNA"/>
</dbReference>
<evidence type="ECO:0000313" key="2">
    <source>
        <dbReference type="EMBL" id="TDS25804.1"/>
    </source>
</evidence>
<dbReference type="AlphaFoldDB" id="A0A4R7DYS6"/>
<proteinExistence type="predicted"/>
<dbReference type="InterPro" id="IPR035965">
    <property type="entry name" value="PAS-like_dom_sf"/>
</dbReference>
<feature type="domain" description="PAS" evidence="1">
    <location>
        <begin position="10"/>
        <end position="101"/>
    </location>
</feature>
<dbReference type="PROSITE" id="PS50112">
    <property type="entry name" value="PAS"/>
    <property type="match status" value="1"/>
</dbReference>
<comment type="caution">
    <text evidence="2">The sequence shown here is derived from an EMBL/GenBank/DDBJ whole genome shotgun (WGS) entry which is preliminary data.</text>
</comment>